<dbReference type="GO" id="GO:0009307">
    <property type="term" value="P:DNA restriction-modification system"/>
    <property type="evidence" value="ECO:0007669"/>
    <property type="project" value="UniProtKB-KW"/>
</dbReference>
<dbReference type="Proteomes" id="UP000182961">
    <property type="component" value="Unassembled WGS sequence"/>
</dbReference>
<sequence length="198" mass="22714">MKTVQKLSEIANIRSGMVVAKTANNDEKLLSNAYVRMIGTSDFDDNGFLTPVLEPNVLYKTVIEKNYLQYDEVLFNAKGRRFFACLFKNEFENTIASASFLIVTLNTGCVVPEYLVWYLNHPETLKVFDSKMTTQVMPSITKQELGNLEIIIPTFETQKQIVALDLLKKKQTVIQKELITLEKNYINAITYKKLKNEQ</sequence>
<evidence type="ECO:0000256" key="1">
    <source>
        <dbReference type="ARBA" id="ARBA00022747"/>
    </source>
</evidence>
<reference evidence="4" key="1">
    <citation type="submission" date="2016-10" db="EMBL/GenBank/DDBJ databases">
        <authorList>
            <person name="Varghese N."/>
            <person name="Submissions S."/>
        </authorList>
    </citation>
    <scope>NUCLEOTIDE SEQUENCE [LARGE SCALE GENOMIC DNA]</scope>
    <source>
        <strain evidence="4">DSM 4002</strain>
    </source>
</reference>
<dbReference type="GO" id="GO:0003677">
    <property type="term" value="F:DNA binding"/>
    <property type="evidence" value="ECO:0007669"/>
    <property type="project" value="UniProtKB-KW"/>
</dbReference>
<accession>A0A1I4V2L8</accession>
<organism evidence="3 4">
    <name type="scientific">Flavobacterium succinicans</name>
    <dbReference type="NCBI Taxonomy" id="29536"/>
    <lineage>
        <taxon>Bacteria</taxon>
        <taxon>Pseudomonadati</taxon>
        <taxon>Bacteroidota</taxon>
        <taxon>Flavobacteriia</taxon>
        <taxon>Flavobacteriales</taxon>
        <taxon>Flavobacteriaceae</taxon>
        <taxon>Flavobacterium</taxon>
    </lineage>
</organism>
<evidence type="ECO:0000313" key="3">
    <source>
        <dbReference type="EMBL" id="SFM95422.1"/>
    </source>
</evidence>
<dbReference type="AlphaFoldDB" id="A0A1I4V2L8"/>
<dbReference type="SUPFAM" id="SSF116734">
    <property type="entry name" value="DNA methylase specificity domain"/>
    <property type="match status" value="1"/>
</dbReference>
<evidence type="ECO:0000313" key="4">
    <source>
        <dbReference type="Proteomes" id="UP000182961"/>
    </source>
</evidence>
<protein>
    <submittedName>
        <fullName evidence="3">Type I restriction modification DNA specificity domain-containing protein</fullName>
    </submittedName>
</protein>
<gene>
    <name evidence="3" type="ORF">SAMN05444143_10497</name>
</gene>
<dbReference type="RefSeq" id="WP_024979917.1">
    <property type="nucleotide sequence ID" value="NZ_CBCRUM010000003.1"/>
</dbReference>
<keyword evidence="1" id="KW-0680">Restriction system</keyword>
<keyword evidence="2" id="KW-0238">DNA-binding</keyword>
<dbReference type="Gene3D" id="3.90.220.20">
    <property type="entry name" value="DNA methylase specificity domains"/>
    <property type="match status" value="1"/>
</dbReference>
<dbReference type="InterPro" id="IPR052021">
    <property type="entry name" value="Type-I_RS_S_subunit"/>
</dbReference>
<dbReference type="eggNOG" id="COG0732">
    <property type="taxonomic scope" value="Bacteria"/>
</dbReference>
<dbReference type="EMBL" id="FOUT01000004">
    <property type="protein sequence ID" value="SFM95422.1"/>
    <property type="molecule type" value="Genomic_DNA"/>
</dbReference>
<dbReference type="PANTHER" id="PTHR30408:SF12">
    <property type="entry name" value="TYPE I RESTRICTION ENZYME MJAVIII SPECIFICITY SUBUNIT"/>
    <property type="match status" value="1"/>
</dbReference>
<proteinExistence type="predicted"/>
<evidence type="ECO:0000256" key="2">
    <source>
        <dbReference type="ARBA" id="ARBA00023125"/>
    </source>
</evidence>
<dbReference type="PANTHER" id="PTHR30408">
    <property type="entry name" value="TYPE-1 RESTRICTION ENZYME ECOKI SPECIFICITY PROTEIN"/>
    <property type="match status" value="1"/>
</dbReference>
<dbReference type="InterPro" id="IPR044946">
    <property type="entry name" value="Restrct_endonuc_typeI_TRD_sf"/>
</dbReference>
<keyword evidence="4" id="KW-1185">Reference proteome</keyword>
<name>A0A1I4V2L8_9FLAO</name>